<dbReference type="AlphaFoldDB" id="A0A7C5YXD2"/>
<keyword evidence="8 15" id="KW-0489">Methyltransferase</keyword>
<dbReference type="HAMAP" id="MF_00605">
    <property type="entry name" value="TrmD"/>
    <property type="match status" value="1"/>
</dbReference>
<evidence type="ECO:0000256" key="3">
    <source>
        <dbReference type="ARBA" id="ARBA00007630"/>
    </source>
</evidence>
<keyword evidence="10 15" id="KW-0949">S-adenosyl-L-methionine</keyword>
<feature type="domain" description="tRNA methyltransferase TRMD/TRM10-type" evidence="17">
    <location>
        <begin position="4"/>
        <end position="225"/>
    </location>
</feature>
<protein>
    <recommendedName>
        <fullName evidence="6 15">tRNA (guanine-N(1)-)-methyltransferase</fullName>
        <ecNumber evidence="5 15">2.1.1.228</ecNumber>
    </recommendedName>
    <alternativeName>
        <fullName evidence="12 15">M1G-methyltransferase</fullName>
    </alternativeName>
    <alternativeName>
        <fullName evidence="13 15">tRNA [GM37] methyltransferase</fullName>
    </alternativeName>
</protein>
<dbReference type="NCBIfam" id="NF000648">
    <property type="entry name" value="PRK00026.1"/>
    <property type="match status" value="1"/>
</dbReference>
<dbReference type="PIRSF" id="PIRSF000386">
    <property type="entry name" value="tRNA_mtase"/>
    <property type="match status" value="1"/>
</dbReference>
<dbReference type="Gene3D" id="1.10.1270.20">
    <property type="entry name" value="tRNA(m1g37)methyltransferase, domain 2"/>
    <property type="match status" value="1"/>
</dbReference>
<gene>
    <name evidence="15 18" type="primary">trmD</name>
    <name evidence="18" type="ORF">ENL96_00715</name>
</gene>
<evidence type="ECO:0000256" key="12">
    <source>
        <dbReference type="ARBA" id="ARBA00029736"/>
    </source>
</evidence>
<dbReference type="FunFam" id="3.40.1280.10:FF:000001">
    <property type="entry name" value="tRNA (guanine-N(1)-)-methyltransferase"/>
    <property type="match status" value="1"/>
</dbReference>
<evidence type="ECO:0000256" key="15">
    <source>
        <dbReference type="HAMAP-Rule" id="MF_00605"/>
    </source>
</evidence>
<evidence type="ECO:0000256" key="6">
    <source>
        <dbReference type="ARBA" id="ARBA00014679"/>
    </source>
</evidence>
<evidence type="ECO:0000256" key="4">
    <source>
        <dbReference type="ARBA" id="ARBA00011738"/>
    </source>
</evidence>
<evidence type="ECO:0000256" key="16">
    <source>
        <dbReference type="RuleBase" id="RU003464"/>
    </source>
</evidence>
<name>A0A7C5YXD2_UNCC3</name>
<evidence type="ECO:0000256" key="14">
    <source>
        <dbReference type="ARBA" id="ARBA00047783"/>
    </source>
</evidence>
<evidence type="ECO:0000256" key="5">
    <source>
        <dbReference type="ARBA" id="ARBA00012807"/>
    </source>
</evidence>
<dbReference type="InterPro" id="IPR023148">
    <property type="entry name" value="tRNA_m1G_MeTrfase_C_sf"/>
</dbReference>
<dbReference type="GO" id="GO:0005829">
    <property type="term" value="C:cytosol"/>
    <property type="evidence" value="ECO:0007669"/>
    <property type="project" value="TreeGrafter"/>
</dbReference>
<sequence length="230" mass="26245">MTKLKIDILTIFPGMFKAVLCESMIKLAQNRNIVSINVHNLREWTKDKHKTVDDRPFGGGVGMIMKIEPIYYALKQLKTKHSKVILLSAKGKQFDQDLAWKLSKEKHLIFICPHYEGVDQRVVDHLTDYELSIGPYILTGGELPAMVICDAIIRLIPGVVGKKESLEMESFSNITVNGKCHKVLEYPQYTQPAIFKTEEGETWKVPEILLSGNHERIKLWKIANSKIIDK</sequence>
<evidence type="ECO:0000313" key="18">
    <source>
        <dbReference type="EMBL" id="HHR92021.1"/>
    </source>
</evidence>
<dbReference type="GO" id="GO:0052906">
    <property type="term" value="F:tRNA (guanine(37)-N1)-methyltransferase activity"/>
    <property type="evidence" value="ECO:0007669"/>
    <property type="project" value="UniProtKB-UniRule"/>
</dbReference>
<comment type="subunit">
    <text evidence="4 15 16">Homodimer.</text>
</comment>
<proteinExistence type="inferred from homology"/>
<evidence type="ECO:0000256" key="10">
    <source>
        <dbReference type="ARBA" id="ARBA00022691"/>
    </source>
</evidence>
<dbReference type="InterPro" id="IPR029028">
    <property type="entry name" value="Alpha/beta_knot_MTases"/>
</dbReference>
<dbReference type="GO" id="GO:0002939">
    <property type="term" value="P:tRNA N1-guanine methylation"/>
    <property type="evidence" value="ECO:0007669"/>
    <property type="project" value="TreeGrafter"/>
</dbReference>
<organism evidence="18">
    <name type="scientific">candidate division CPR3 bacterium</name>
    <dbReference type="NCBI Taxonomy" id="2268181"/>
    <lineage>
        <taxon>Bacteria</taxon>
        <taxon>Bacteria division CPR3</taxon>
    </lineage>
</organism>
<comment type="catalytic activity">
    <reaction evidence="14 15 16">
        <text>guanosine(37) in tRNA + S-adenosyl-L-methionine = N(1)-methylguanosine(37) in tRNA + S-adenosyl-L-homocysteine + H(+)</text>
        <dbReference type="Rhea" id="RHEA:36899"/>
        <dbReference type="Rhea" id="RHEA-COMP:10145"/>
        <dbReference type="Rhea" id="RHEA-COMP:10147"/>
        <dbReference type="ChEBI" id="CHEBI:15378"/>
        <dbReference type="ChEBI" id="CHEBI:57856"/>
        <dbReference type="ChEBI" id="CHEBI:59789"/>
        <dbReference type="ChEBI" id="CHEBI:73542"/>
        <dbReference type="ChEBI" id="CHEBI:74269"/>
        <dbReference type="EC" id="2.1.1.228"/>
    </reaction>
</comment>
<dbReference type="PANTHER" id="PTHR46417:SF1">
    <property type="entry name" value="TRNA (GUANINE-N(1)-)-METHYLTRANSFERASE"/>
    <property type="match status" value="1"/>
</dbReference>
<comment type="similarity">
    <text evidence="3 15 16">Belongs to the RNA methyltransferase TrmD family.</text>
</comment>
<dbReference type="InterPro" id="IPR016009">
    <property type="entry name" value="tRNA_MeTrfase_TRMD/TRM10"/>
</dbReference>
<keyword evidence="11 15" id="KW-0819">tRNA processing</keyword>
<evidence type="ECO:0000256" key="11">
    <source>
        <dbReference type="ARBA" id="ARBA00022694"/>
    </source>
</evidence>
<keyword evidence="7 15" id="KW-0963">Cytoplasm</keyword>
<dbReference type="EC" id="2.1.1.228" evidence="5 15"/>
<dbReference type="InterPro" id="IPR029026">
    <property type="entry name" value="tRNA_m1G_MTases_N"/>
</dbReference>
<evidence type="ECO:0000259" key="17">
    <source>
        <dbReference type="Pfam" id="PF01746"/>
    </source>
</evidence>
<dbReference type="NCBIfam" id="TIGR00088">
    <property type="entry name" value="trmD"/>
    <property type="match status" value="1"/>
</dbReference>
<evidence type="ECO:0000256" key="13">
    <source>
        <dbReference type="ARBA" id="ARBA00033392"/>
    </source>
</evidence>
<evidence type="ECO:0000256" key="1">
    <source>
        <dbReference type="ARBA" id="ARBA00002634"/>
    </source>
</evidence>
<dbReference type="EMBL" id="DRVY01000021">
    <property type="protein sequence ID" value="HHR92021.1"/>
    <property type="molecule type" value="Genomic_DNA"/>
</dbReference>
<dbReference type="SUPFAM" id="SSF75217">
    <property type="entry name" value="alpha/beta knot"/>
    <property type="match status" value="1"/>
</dbReference>
<comment type="function">
    <text evidence="1 15 16">Specifically methylates guanosine-37 in various tRNAs.</text>
</comment>
<dbReference type="Pfam" id="PF01746">
    <property type="entry name" value="tRNA_m1G_MT"/>
    <property type="match status" value="1"/>
</dbReference>
<comment type="caution">
    <text evidence="18">The sequence shown here is derived from an EMBL/GenBank/DDBJ whole genome shotgun (WGS) entry which is preliminary data.</text>
</comment>
<evidence type="ECO:0000256" key="8">
    <source>
        <dbReference type="ARBA" id="ARBA00022603"/>
    </source>
</evidence>
<comment type="caution">
    <text evidence="15">Lacks conserved residue(s) required for the propagation of feature annotation.</text>
</comment>
<dbReference type="Gene3D" id="3.40.1280.10">
    <property type="match status" value="1"/>
</dbReference>
<dbReference type="InterPro" id="IPR002649">
    <property type="entry name" value="tRNA_m1G_MeTrfase_TrmD"/>
</dbReference>
<reference evidence="18" key="1">
    <citation type="journal article" date="2020" name="mSystems">
        <title>Genome- and Community-Level Interaction Insights into Carbon Utilization and Element Cycling Functions of Hydrothermarchaeota in Hydrothermal Sediment.</title>
        <authorList>
            <person name="Zhou Z."/>
            <person name="Liu Y."/>
            <person name="Xu W."/>
            <person name="Pan J."/>
            <person name="Luo Z.H."/>
            <person name="Li M."/>
        </authorList>
    </citation>
    <scope>NUCLEOTIDE SEQUENCE [LARGE SCALE GENOMIC DNA]</scope>
    <source>
        <strain evidence="18">SpSt-1042</strain>
    </source>
</reference>
<evidence type="ECO:0000256" key="2">
    <source>
        <dbReference type="ARBA" id="ARBA00004496"/>
    </source>
</evidence>
<accession>A0A7C5YXD2</accession>
<evidence type="ECO:0000256" key="9">
    <source>
        <dbReference type="ARBA" id="ARBA00022679"/>
    </source>
</evidence>
<comment type="subcellular location">
    <subcellularLocation>
        <location evidence="2 15 16">Cytoplasm</location>
    </subcellularLocation>
</comment>
<keyword evidence="9 15" id="KW-0808">Transferase</keyword>
<evidence type="ECO:0000256" key="7">
    <source>
        <dbReference type="ARBA" id="ARBA00022490"/>
    </source>
</evidence>
<dbReference type="PANTHER" id="PTHR46417">
    <property type="entry name" value="TRNA (GUANINE-N(1)-)-METHYLTRANSFERASE"/>
    <property type="match status" value="1"/>
</dbReference>